<evidence type="ECO:0000313" key="4">
    <source>
        <dbReference type="RefSeq" id="XP_014667419.1"/>
    </source>
</evidence>
<evidence type="ECO:0000256" key="1">
    <source>
        <dbReference type="ARBA" id="ARBA00006336"/>
    </source>
</evidence>
<keyword evidence="3" id="KW-1185">Reference proteome</keyword>
<dbReference type="InterPro" id="IPR000868">
    <property type="entry name" value="Isochorismatase-like_dom"/>
</dbReference>
<gene>
    <name evidence="4" type="primary">LOC106808997</name>
</gene>
<dbReference type="RefSeq" id="XP_014667419.1">
    <property type="nucleotide sequence ID" value="XM_014811933.1"/>
</dbReference>
<dbReference type="InterPro" id="IPR036380">
    <property type="entry name" value="Isochorismatase-like_sf"/>
</dbReference>
<dbReference type="Gene3D" id="3.40.50.850">
    <property type="entry name" value="Isochorismatase-like"/>
    <property type="match status" value="1"/>
</dbReference>
<proteinExistence type="inferred from homology"/>
<sequence>MSAVNLGKIAAKTSALFLCDMQEAFRKTIKYYPAIIETSQRLLNGAQILNMPVITTEQYPKGLGHTVSELDVSQTILVTKTQFSMAVPEVVEHMKKMPDLKSIILCGIETHVCIQNTALDLLERGYDVHVVADACSSRSMVDRMFALQRVRDAGAFLTTSESALLGLVCDAAHPKFREVQRLIWEQAPDSDLLPNMPK</sequence>
<comment type="similarity">
    <text evidence="1">Belongs to the isochorismatase family.</text>
</comment>
<feature type="domain" description="Isochorismatase-like" evidence="2">
    <location>
        <begin position="14"/>
        <end position="161"/>
    </location>
</feature>
<dbReference type="Pfam" id="PF00857">
    <property type="entry name" value="Isochorismatase"/>
    <property type="match status" value="1"/>
</dbReference>
<dbReference type="GeneID" id="106808997"/>
<evidence type="ECO:0000259" key="2">
    <source>
        <dbReference type="Pfam" id="PF00857"/>
    </source>
</evidence>
<dbReference type="CDD" id="cd01012">
    <property type="entry name" value="YcaC_related"/>
    <property type="match status" value="1"/>
</dbReference>
<dbReference type="PANTHER" id="PTHR14119:SF3">
    <property type="entry name" value="ISOCHORISMATASE DOMAIN-CONTAINING PROTEIN 2"/>
    <property type="match status" value="1"/>
</dbReference>
<dbReference type="PANTHER" id="PTHR14119">
    <property type="entry name" value="HYDROLASE"/>
    <property type="match status" value="1"/>
</dbReference>
<name>A0ABM1E5E8_PRICU</name>
<organism evidence="3 4">
    <name type="scientific">Priapulus caudatus</name>
    <name type="common">Priapulid worm</name>
    <dbReference type="NCBI Taxonomy" id="37621"/>
    <lineage>
        <taxon>Eukaryota</taxon>
        <taxon>Metazoa</taxon>
        <taxon>Ecdysozoa</taxon>
        <taxon>Scalidophora</taxon>
        <taxon>Priapulida</taxon>
        <taxon>Priapulimorpha</taxon>
        <taxon>Priapulimorphida</taxon>
        <taxon>Priapulidae</taxon>
        <taxon>Priapulus</taxon>
    </lineage>
</organism>
<evidence type="ECO:0000313" key="3">
    <source>
        <dbReference type="Proteomes" id="UP000695022"/>
    </source>
</evidence>
<protein>
    <submittedName>
        <fullName evidence="4">Isochorismatase domain-containing protein 2, mitochondrial-like</fullName>
    </submittedName>
</protein>
<accession>A0ABM1E5E8</accession>
<dbReference type="Proteomes" id="UP000695022">
    <property type="component" value="Unplaced"/>
</dbReference>
<reference evidence="4" key="1">
    <citation type="submission" date="2025-08" db="UniProtKB">
        <authorList>
            <consortium name="RefSeq"/>
        </authorList>
    </citation>
    <scope>IDENTIFICATION</scope>
</reference>
<dbReference type="SUPFAM" id="SSF52499">
    <property type="entry name" value="Isochorismatase-like hydrolases"/>
    <property type="match status" value="1"/>
</dbReference>
<dbReference type="InterPro" id="IPR050993">
    <property type="entry name" value="Isochorismatase_domain"/>
</dbReference>